<gene>
    <name evidence="2" type="ORF">CMV_021478</name>
</gene>
<keyword evidence="1" id="KW-0812">Transmembrane</keyword>
<organism evidence="2 3">
    <name type="scientific">Castanea mollissima</name>
    <name type="common">Chinese chestnut</name>
    <dbReference type="NCBI Taxonomy" id="60419"/>
    <lineage>
        <taxon>Eukaryota</taxon>
        <taxon>Viridiplantae</taxon>
        <taxon>Streptophyta</taxon>
        <taxon>Embryophyta</taxon>
        <taxon>Tracheophyta</taxon>
        <taxon>Spermatophyta</taxon>
        <taxon>Magnoliopsida</taxon>
        <taxon>eudicotyledons</taxon>
        <taxon>Gunneridae</taxon>
        <taxon>Pentapetalae</taxon>
        <taxon>rosids</taxon>
        <taxon>fabids</taxon>
        <taxon>Fagales</taxon>
        <taxon>Fagaceae</taxon>
        <taxon>Castanea</taxon>
    </lineage>
</organism>
<keyword evidence="1" id="KW-0472">Membrane</keyword>
<accession>A0A8J4QJZ8</accession>
<dbReference type="AlphaFoldDB" id="A0A8J4QJZ8"/>
<evidence type="ECO:0000256" key="1">
    <source>
        <dbReference type="SAM" id="Phobius"/>
    </source>
</evidence>
<dbReference type="EMBL" id="JRKL02004251">
    <property type="protein sequence ID" value="KAF3953031.1"/>
    <property type="molecule type" value="Genomic_DNA"/>
</dbReference>
<sequence length="66" mass="7589">MVADERIILESQPLDPQDTERMFSDDLGIVVFRCDDDLNNFVCCSFNVLCFLLIVGLIYKKSVIEE</sequence>
<evidence type="ECO:0000313" key="3">
    <source>
        <dbReference type="Proteomes" id="UP000737018"/>
    </source>
</evidence>
<reference evidence="2" key="1">
    <citation type="submission" date="2020-03" db="EMBL/GenBank/DDBJ databases">
        <title>Castanea mollissima Vanexum genome sequencing.</title>
        <authorList>
            <person name="Staton M."/>
        </authorList>
    </citation>
    <scope>NUCLEOTIDE SEQUENCE</scope>
    <source>
        <tissue evidence="2">Leaf</tissue>
    </source>
</reference>
<evidence type="ECO:0000313" key="2">
    <source>
        <dbReference type="EMBL" id="KAF3953031.1"/>
    </source>
</evidence>
<name>A0A8J4QJZ8_9ROSI</name>
<comment type="caution">
    <text evidence="2">The sequence shown here is derived from an EMBL/GenBank/DDBJ whole genome shotgun (WGS) entry which is preliminary data.</text>
</comment>
<protein>
    <submittedName>
        <fullName evidence="2">Uncharacterized protein</fullName>
    </submittedName>
</protein>
<proteinExistence type="predicted"/>
<feature type="transmembrane region" description="Helical" evidence="1">
    <location>
        <begin position="38"/>
        <end position="59"/>
    </location>
</feature>
<dbReference type="Proteomes" id="UP000737018">
    <property type="component" value="Unassembled WGS sequence"/>
</dbReference>
<keyword evidence="1" id="KW-1133">Transmembrane helix</keyword>
<keyword evidence="3" id="KW-1185">Reference proteome</keyword>